<dbReference type="SUPFAM" id="SSF51735">
    <property type="entry name" value="NAD(P)-binding Rossmann-fold domains"/>
    <property type="match status" value="1"/>
</dbReference>
<proteinExistence type="predicted"/>
<sequence length="185" mass="19912">MGTIPARNTILTVPNSSIPTLDDSDDDSVQQAASHIPELGTLIVNAGVGKYEPVTISPTTALASCLDVNLLGAHRTICASSSHAQRVASSSSPLPTGRPRCRPRQERSDCQGYTPSQRRRSACSRCRRTYRRPYTSRVGQGHGSNAGTRGMPPATSAKTILELVQGLKTEDSATFFQFDGEKLPW</sequence>
<dbReference type="InterPro" id="IPR036291">
    <property type="entry name" value="NAD(P)-bd_dom_sf"/>
</dbReference>
<feature type="region of interest" description="Disordered" evidence="1">
    <location>
        <begin position="134"/>
        <end position="154"/>
    </location>
</feature>
<dbReference type="AlphaFoldDB" id="A0AAD7C3M9"/>
<evidence type="ECO:0000256" key="1">
    <source>
        <dbReference type="SAM" id="MobiDB-lite"/>
    </source>
</evidence>
<organism evidence="2 3">
    <name type="scientific">Roridomyces roridus</name>
    <dbReference type="NCBI Taxonomy" id="1738132"/>
    <lineage>
        <taxon>Eukaryota</taxon>
        <taxon>Fungi</taxon>
        <taxon>Dikarya</taxon>
        <taxon>Basidiomycota</taxon>
        <taxon>Agaricomycotina</taxon>
        <taxon>Agaricomycetes</taxon>
        <taxon>Agaricomycetidae</taxon>
        <taxon>Agaricales</taxon>
        <taxon>Marasmiineae</taxon>
        <taxon>Mycenaceae</taxon>
        <taxon>Roridomyces</taxon>
    </lineage>
</organism>
<accession>A0AAD7C3M9</accession>
<protein>
    <submittedName>
        <fullName evidence="2">Uncharacterized protein</fullName>
    </submittedName>
</protein>
<keyword evidence="3" id="KW-1185">Reference proteome</keyword>
<dbReference type="Gene3D" id="3.40.50.720">
    <property type="entry name" value="NAD(P)-binding Rossmann-like Domain"/>
    <property type="match status" value="1"/>
</dbReference>
<reference evidence="2" key="1">
    <citation type="submission" date="2023-03" db="EMBL/GenBank/DDBJ databases">
        <title>Massive genome expansion in bonnet fungi (Mycena s.s.) driven by repeated elements and novel gene families across ecological guilds.</title>
        <authorList>
            <consortium name="Lawrence Berkeley National Laboratory"/>
            <person name="Harder C.B."/>
            <person name="Miyauchi S."/>
            <person name="Viragh M."/>
            <person name="Kuo A."/>
            <person name="Thoen E."/>
            <person name="Andreopoulos B."/>
            <person name="Lu D."/>
            <person name="Skrede I."/>
            <person name="Drula E."/>
            <person name="Henrissat B."/>
            <person name="Morin E."/>
            <person name="Kohler A."/>
            <person name="Barry K."/>
            <person name="LaButti K."/>
            <person name="Morin E."/>
            <person name="Salamov A."/>
            <person name="Lipzen A."/>
            <person name="Mereny Z."/>
            <person name="Hegedus B."/>
            <person name="Baldrian P."/>
            <person name="Stursova M."/>
            <person name="Weitz H."/>
            <person name="Taylor A."/>
            <person name="Grigoriev I.V."/>
            <person name="Nagy L.G."/>
            <person name="Martin F."/>
            <person name="Kauserud H."/>
        </authorList>
    </citation>
    <scope>NUCLEOTIDE SEQUENCE</scope>
    <source>
        <strain evidence="2">9284</strain>
    </source>
</reference>
<name>A0AAD7C3M9_9AGAR</name>
<gene>
    <name evidence="2" type="ORF">FB45DRAFT_450305</name>
</gene>
<comment type="caution">
    <text evidence="2">The sequence shown here is derived from an EMBL/GenBank/DDBJ whole genome shotgun (WGS) entry which is preliminary data.</text>
</comment>
<dbReference type="EMBL" id="JARKIF010000006">
    <property type="protein sequence ID" value="KAJ7636834.1"/>
    <property type="molecule type" value="Genomic_DNA"/>
</dbReference>
<evidence type="ECO:0000313" key="3">
    <source>
        <dbReference type="Proteomes" id="UP001221142"/>
    </source>
</evidence>
<evidence type="ECO:0000313" key="2">
    <source>
        <dbReference type="EMBL" id="KAJ7636834.1"/>
    </source>
</evidence>
<feature type="compositionally biased region" description="Low complexity" evidence="1">
    <location>
        <begin position="82"/>
        <end position="92"/>
    </location>
</feature>
<feature type="region of interest" description="Disordered" evidence="1">
    <location>
        <begin position="82"/>
        <end position="116"/>
    </location>
</feature>
<dbReference type="Proteomes" id="UP001221142">
    <property type="component" value="Unassembled WGS sequence"/>
</dbReference>